<dbReference type="NCBIfam" id="TIGR01049">
    <property type="entry name" value="rpsJ_bact"/>
    <property type="match status" value="1"/>
</dbReference>
<feature type="domain" description="Small ribosomal subunit protein uS10" evidence="5">
    <location>
        <begin position="7"/>
        <end position="101"/>
    </location>
</feature>
<keyword evidence="3 4" id="KW-0687">Ribonucleoprotein</keyword>
<evidence type="ECO:0000256" key="4">
    <source>
        <dbReference type="HAMAP-Rule" id="MF_00508"/>
    </source>
</evidence>
<keyword evidence="7" id="KW-1185">Reference proteome</keyword>
<comment type="similarity">
    <text evidence="1 4">Belongs to the universal ribosomal protein uS10 family.</text>
</comment>
<dbReference type="PANTHER" id="PTHR11700">
    <property type="entry name" value="30S RIBOSOMAL PROTEIN S10 FAMILY MEMBER"/>
    <property type="match status" value="1"/>
</dbReference>
<dbReference type="InterPro" id="IPR036838">
    <property type="entry name" value="Ribosomal_uS10_dom_sf"/>
</dbReference>
<sequence length="103" mass="11414">MASNKLRIYLKAYDHTLLDQSAKKIAEVAKKSGAEIAGPMPLPTKIKKYTVLRSVHVNKDSREQFEMRVHSRMVEIKNSNPKTIASLTAVNLPAGVGIEIKQA</sequence>
<dbReference type="SMART" id="SM01403">
    <property type="entry name" value="Ribosomal_S10"/>
    <property type="match status" value="1"/>
</dbReference>
<dbReference type="PROSITE" id="PS00361">
    <property type="entry name" value="RIBOSOMAL_S10"/>
    <property type="match status" value="1"/>
</dbReference>
<dbReference type="SUPFAM" id="SSF54999">
    <property type="entry name" value="Ribosomal protein S10"/>
    <property type="match status" value="1"/>
</dbReference>
<evidence type="ECO:0000259" key="5">
    <source>
        <dbReference type="SMART" id="SM01403"/>
    </source>
</evidence>
<dbReference type="GO" id="GO:1990904">
    <property type="term" value="C:ribonucleoprotein complex"/>
    <property type="evidence" value="ECO:0007669"/>
    <property type="project" value="UniProtKB-KW"/>
</dbReference>
<comment type="function">
    <text evidence="4">Involved in the binding of tRNA to the ribosomes.</text>
</comment>
<name>A0A1T4Q2I5_9FUSO</name>
<dbReference type="AlphaFoldDB" id="A0A1T4Q2I5"/>
<evidence type="ECO:0000313" key="6">
    <source>
        <dbReference type="EMBL" id="SJZ97992.1"/>
    </source>
</evidence>
<comment type="subunit">
    <text evidence="4">Part of the 30S ribosomal subunit.</text>
</comment>
<gene>
    <name evidence="4" type="primary">rpsJ</name>
    <name evidence="6" type="ORF">SAMN02745174_02144</name>
</gene>
<dbReference type="EMBL" id="FUWX01000018">
    <property type="protein sequence ID" value="SJZ97992.1"/>
    <property type="molecule type" value="Genomic_DNA"/>
</dbReference>
<dbReference type="InterPro" id="IPR018268">
    <property type="entry name" value="Ribosomal_uS10_CS"/>
</dbReference>
<evidence type="ECO:0000256" key="2">
    <source>
        <dbReference type="ARBA" id="ARBA00022980"/>
    </source>
</evidence>
<organism evidence="6 7">
    <name type="scientific">Cetobacterium ceti</name>
    <dbReference type="NCBI Taxonomy" id="180163"/>
    <lineage>
        <taxon>Bacteria</taxon>
        <taxon>Fusobacteriati</taxon>
        <taxon>Fusobacteriota</taxon>
        <taxon>Fusobacteriia</taxon>
        <taxon>Fusobacteriales</taxon>
        <taxon>Fusobacteriaceae</taxon>
        <taxon>Cetobacterium</taxon>
    </lineage>
</organism>
<dbReference type="InterPro" id="IPR027486">
    <property type="entry name" value="Ribosomal_uS10_dom"/>
</dbReference>
<dbReference type="RefSeq" id="WP_078694591.1">
    <property type="nucleotide sequence ID" value="NZ_FUWX01000018.1"/>
</dbReference>
<proteinExistence type="inferred from homology"/>
<evidence type="ECO:0000256" key="1">
    <source>
        <dbReference type="ARBA" id="ARBA00007102"/>
    </source>
</evidence>
<dbReference type="OrthoDB" id="9804464at2"/>
<dbReference type="GO" id="GO:0003735">
    <property type="term" value="F:structural constituent of ribosome"/>
    <property type="evidence" value="ECO:0007669"/>
    <property type="project" value="InterPro"/>
</dbReference>
<dbReference type="Pfam" id="PF00338">
    <property type="entry name" value="Ribosomal_S10"/>
    <property type="match status" value="1"/>
</dbReference>
<dbReference type="InterPro" id="IPR001848">
    <property type="entry name" value="Ribosomal_uS10"/>
</dbReference>
<dbReference type="FunFam" id="3.30.70.600:FF:000003">
    <property type="entry name" value="30S ribosomal protein S10"/>
    <property type="match status" value="1"/>
</dbReference>
<dbReference type="GO" id="GO:0000049">
    <property type="term" value="F:tRNA binding"/>
    <property type="evidence" value="ECO:0007669"/>
    <property type="project" value="UniProtKB-UniRule"/>
</dbReference>
<dbReference type="STRING" id="180163.SAMN02745174_02144"/>
<dbReference type="NCBIfam" id="NF001861">
    <property type="entry name" value="PRK00596.1"/>
    <property type="match status" value="1"/>
</dbReference>
<dbReference type="Proteomes" id="UP000191153">
    <property type="component" value="Unassembled WGS sequence"/>
</dbReference>
<reference evidence="6 7" key="1">
    <citation type="submission" date="2017-02" db="EMBL/GenBank/DDBJ databases">
        <authorList>
            <person name="Peterson S.W."/>
        </authorList>
    </citation>
    <scope>NUCLEOTIDE SEQUENCE [LARGE SCALE GENOMIC DNA]</scope>
    <source>
        <strain evidence="6 7">ATCC 700028</strain>
    </source>
</reference>
<evidence type="ECO:0000313" key="7">
    <source>
        <dbReference type="Proteomes" id="UP000191153"/>
    </source>
</evidence>
<dbReference type="PRINTS" id="PR00971">
    <property type="entry name" value="RIBOSOMALS10"/>
</dbReference>
<evidence type="ECO:0000256" key="3">
    <source>
        <dbReference type="ARBA" id="ARBA00023274"/>
    </source>
</evidence>
<protein>
    <recommendedName>
        <fullName evidence="4">Small ribosomal subunit protein uS10</fullName>
    </recommendedName>
</protein>
<dbReference type="GO" id="GO:0006412">
    <property type="term" value="P:translation"/>
    <property type="evidence" value="ECO:0007669"/>
    <property type="project" value="UniProtKB-UniRule"/>
</dbReference>
<dbReference type="Gene3D" id="3.30.70.600">
    <property type="entry name" value="Ribosomal protein S10 domain"/>
    <property type="match status" value="1"/>
</dbReference>
<accession>A0A1T4Q2I5</accession>
<dbReference type="HAMAP" id="MF_00508">
    <property type="entry name" value="Ribosomal_uS10"/>
    <property type="match status" value="1"/>
</dbReference>
<keyword evidence="2 4" id="KW-0689">Ribosomal protein</keyword>
<dbReference type="GO" id="GO:0005840">
    <property type="term" value="C:ribosome"/>
    <property type="evidence" value="ECO:0007669"/>
    <property type="project" value="UniProtKB-KW"/>
</dbReference>